<reference evidence="7 8" key="1">
    <citation type="submission" date="2017-04" db="EMBL/GenBank/DDBJ databases">
        <authorList>
            <person name="Afonso C.L."/>
            <person name="Miller P.J."/>
            <person name="Scott M.A."/>
            <person name="Spackman E."/>
            <person name="Goraichik I."/>
            <person name="Dimitrov K.M."/>
            <person name="Suarez D.L."/>
            <person name="Swayne D.E."/>
        </authorList>
    </citation>
    <scope>NUCLEOTIDE SEQUENCE [LARGE SCALE GENOMIC DNA]</scope>
    <source>
        <strain evidence="7 8">DSM 26133</strain>
    </source>
</reference>
<evidence type="ECO:0000256" key="4">
    <source>
        <dbReference type="ARBA" id="ARBA00023136"/>
    </source>
</evidence>
<protein>
    <submittedName>
        <fullName evidence="7">Outer membrane protein assembly factor BamA</fullName>
    </submittedName>
</protein>
<dbReference type="Pfam" id="PF01103">
    <property type="entry name" value="Omp85"/>
    <property type="match status" value="1"/>
</dbReference>
<evidence type="ECO:0000256" key="3">
    <source>
        <dbReference type="ARBA" id="ARBA00022729"/>
    </source>
</evidence>
<dbReference type="Proteomes" id="UP000192472">
    <property type="component" value="Unassembled WGS sequence"/>
</dbReference>
<dbReference type="Gene3D" id="2.40.160.50">
    <property type="entry name" value="membrane protein fhac: a member of the omp85/tpsb transporter family"/>
    <property type="match status" value="1"/>
</dbReference>
<evidence type="ECO:0000313" key="8">
    <source>
        <dbReference type="Proteomes" id="UP000192472"/>
    </source>
</evidence>
<keyword evidence="3" id="KW-0732">Signal</keyword>
<dbReference type="OrthoDB" id="9814535at2"/>
<dbReference type="PANTHER" id="PTHR12815:SF47">
    <property type="entry name" value="TRANSLOCATION AND ASSEMBLY MODULE SUBUNIT TAMA"/>
    <property type="match status" value="1"/>
</dbReference>
<proteinExistence type="predicted"/>
<keyword evidence="5" id="KW-0998">Cell outer membrane</keyword>
<dbReference type="EMBL" id="FWYF01000004">
    <property type="protein sequence ID" value="SMD38121.1"/>
    <property type="molecule type" value="Genomic_DNA"/>
</dbReference>
<dbReference type="AlphaFoldDB" id="A0A1W2GNE8"/>
<dbReference type="PANTHER" id="PTHR12815">
    <property type="entry name" value="SORTING AND ASSEMBLY MACHINERY SAMM50 PROTEIN FAMILY MEMBER"/>
    <property type="match status" value="1"/>
</dbReference>
<gene>
    <name evidence="7" type="ORF">SAMN04488029_3643</name>
</gene>
<evidence type="ECO:0000256" key="2">
    <source>
        <dbReference type="ARBA" id="ARBA00022692"/>
    </source>
</evidence>
<dbReference type="Gene3D" id="3.10.20.310">
    <property type="entry name" value="membrane protein fhac"/>
    <property type="match status" value="1"/>
</dbReference>
<sequence>MFLLLTGCMGRRFLPAGESLLVEQKLDGADKLNKEEIQTLYAYKPNRKILFIPWSPYVGIYQRGLKRYDSAKYESNKENIRAKYSQKIAKATKEKKEKKLRTKMNKKLTKQTRNIKEGNFGMRMGEPVAIYDTVKENITVQKIKGYMETKGYFNSKVSYSSENTFKMVTTVYKIEKNQPYVIDSLFYNIPDSAIYQKVKESNETSFLKLDQNYEQAHLVSERDRLNDLMLNSGYYNFNRQFISFVVDSSYLGDKKVIIGLSIRNPNNQPKHKVYTIDSVIFTTDANITGLTSNRQTEKFEGITYQFYSKKYSEKILDRRIFLKPGDLYQKSNTLETQKQLSNMDIFKFININYDTTGGKFISNVFTSPLKKFQTSSELGVNVSKGLPGPFFNASIKNRNTFKGLEVMELSGRVGFEGLSGATDTDNPYSSLDYGANLAFTFPQFMIPLSPNFRSKLGHLNPKTRLSFGLNYTNRTEYLRSNVNTSLILSWQNYKKRRNYALNIADISFIDSNVTDDYQKFLDDLENNGNNLNNSFLPSFVSSTWLSVTHNINDYGNRQENSASFRYQIEAGGNLYSLVARNTFDRELEYFKYAKFDVDYRHSSPITSQIIMAYRAHLGVAYPYGDNKTLPYEEFFFAGGSNSIRAWQPRRLGPGSFLPVDSLGVYNNDFEQPGEILLETSIELRHKIFGFLYGALFVDMGNVWTMREDPVRPGGHFEFNDFLKEIAIGAGYGLRLDFSFLLLRLDAAWKIHDPGDQTRYSDSIKRGRFDLPDYKDYKSLVWNLGIGYPF</sequence>
<evidence type="ECO:0000256" key="1">
    <source>
        <dbReference type="ARBA" id="ARBA00004370"/>
    </source>
</evidence>
<name>A0A1W2GNE8_REIFA</name>
<feature type="domain" description="Bacterial surface antigen (D15)" evidence="6">
    <location>
        <begin position="415"/>
        <end position="769"/>
    </location>
</feature>
<dbReference type="RefSeq" id="WP_084374265.1">
    <property type="nucleotide sequence ID" value="NZ_FWYF01000004.1"/>
</dbReference>
<dbReference type="InterPro" id="IPR039910">
    <property type="entry name" value="D15-like"/>
</dbReference>
<dbReference type="STRING" id="692418.SAMN04488029_3643"/>
<evidence type="ECO:0000256" key="5">
    <source>
        <dbReference type="ARBA" id="ARBA00023237"/>
    </source>
</evidence>
<keyword evidence="2" id="KW-0812">Transmembrane</keyword>
<organism evidence="7 8">
    <name type="scientific">Reichenbachiella faecimaris</name>
    <dbReference type="NCBI Taxonomy" id="692418"/>
    <lineage>
        <taxon>Bacteria</taxon>
        <taxon>Pseudomonadati</taxon>
        <taxon>Bacteroidota</taxon>
        <taxon>Cytophagia</taxon>
        <taxon>Cytophagales</taxon>
        <taxon>Reichenbachiellaceae</taxon>
        <taxon>Reichenbachiella</taxon>
    </lineage>
</organism>
<dbReference type="GO" id="GO:0019867">
    <property type="term" value="C:outer membrane"/>
    <property type="evidence" value="ECO:0007669"/>
    <property type="project" value="InterPro"/>
</dbReference>
<comment type="subcellular location">
    <subcellularLocation>
        <location evidence="1">Membrane</location>
    </subcellularLocation>
</comment>
<accession>A0A1W2GNE8</accession>
<keyword evidence="4" id="KW-0472">Membrane</keyword>
<evidence type="ECO:0000313" key="7">
    <source>
        <dbReference type="EMBL" id="SMD38121.1"/>
    </source>
</evidence>
<keyword evidence="8" id="KW-1185">Reference proteome</keyword>
<dbReference type="InterPro" id="IPR000184">
    <property type="entry name" value="Bac_surfAg_D15"/>
</dbReference>
<evidence type="ECO:0000259" key="6">
    <source>
        <dbReference type="Pfam" id="PF01103"/>
    </source>
</evidence>